<gene>
    <name evidence="1" type="ORF">M378DRAFT_36297</name>
</gene>
<dbReference type="Proteomes" id="UP000054549">
    <property type="component" value="Unassembled WGS sequence"/>
</dbReference>
<feature type="non-terminal residue" evidence="1">
    <location>
        <position position="1"/>
    </location>
</feature>
<reference evidence="1 2" key="1">
    <citation type="submission" date="2014-04" db="EMBL/GenBank/DDBJ databases">
        <title>Evolutionary Origins and Diversification of the Mycorrhizal Mutualists.</title>
        <authorList>
            <consortium name="DOE Joint Genome Institute"/>
            <consortium name="Mycorrhizal Genomics Consortium"/>
            <person name="Kohler A."/>
            <person name="Kuo A."/>
            <person name="Nagy L.G."/>
            <person name="Floudas D."/>
            <person name="Copeland A."/>
            <person name="Barry K.W."/>
            <person name="Cichocki N."/>
            <person name="Veneault-Fourrey C."/>
            <person name="LaButti K."/>
            <person name="Lindquist E.A."/>
            <person name="Lipzen A."/>
            <person name="Lundell T."/>
            <person name="Morin E."/>
            <person name="Murat C."/>
            <person name="Riley R."/>
            <person name="Ohm R."/>
            <person name="Sun H."/>
            <person name="Tunlid A."/>
            <person name="Henrissat B."/>
            <person name="Grigoriev I.V."/>
            <person name="Hibbett D.S."/>
            <person name="Martin F."/>
        </authorList>
    </citation>
    <scope>NUCLEOTIDE SEQUENCE [LARGE SCALE GENOMIC DNA]</scope>
    <source>
        <strain evidence="1 2">Koide BX008</strain>
    </source>
</reference>
<organism evidence="1 2">
    <name type="scientific">Amanita muscaria (strain Koide BX008)</name>
    <dbReference type="NCBI Taxonomy" id="946122"/>
    <lineage>
        <taxon>Eukaryota</taxon>
        <taxon>Fungi</taxon>
        <taxon>Dikarya</taxon>
        <taxon>Basidiomycota</taxon>
        <taxon>Agaricomycotina</taxon>
        <taxon>Agaricomycetes</taxon>
        <taxon>Agaricomycetidae</taxon>
        <taxon>Agaricales</taxon>
        <taxon>Pluteineae</taxon>
        <taxon>Amanitaceae</taxon>
        <taxon>Amanita</taxon>
    </lineage>
</organism>
<sequence>LPTASRPEEVSWWIKRKKLVNLQPPIEKPAEFGATWKRWWTMMQPAWREGESLVRTVSGDVDWAPLMRGGSNGFSLVV</sequence>
<name>A0A0C2XI83_AMAMK</name>
<protein>
    <submittedName>
        <fullName evidence="1">Uncharacterized protein</fullName>
    </submittedName>
</protein>
<dbReference type="AlphaFoldDB" id="A0A0C2XI83"/>
<accession>A0A0C2XI83</accession>
<evidence type="ECO:0000313" key="2">
    <source>
        <dbReference type="Proteomes" id="UP000054549"/>
    </source>
</evidence>
<dbReference type="EMBL" id="KN818227">
    <property type="protein sequence ID" value="KIL68683.1"/>
    <property type="molecule type" value="Genomic_DNA"/>
</dbReference>
<evidence type="ECO:0000313" key="1">
    <source>
        <dbReference type="EMBL" id="KIL68683.1"/>
    </source>
</evidence>
<dbReference type="OrthoDB" id="2803783at2759"/>
<dbReference type="InParanoid" id="A0A0C2XI83"/>
<feature type="non-terminal residue" evidence="1">
    <location>
        <position position="78"/>
    </location>
</feature>
<keyword evidence="2" id="KW-1185">Reference proteome</keyword>
<proteinExistence type="predicted"/>
<dbReference type="HOGENOM" id="CLU_118656_1_0_1"/>